<reference evidence="2" key="1">
    <citation type="submission" date="2023-10" db="EMBL/GenBank/DDBJ databases">
        <authorList>
            <person name="Chen Y."/>
            <person name="Shah S."/>
            <person name="Dougan E. K."/>
            <person name="Thang M."/>
            <person name="Chan C."/>
        </authorList>
    </citation>
    <scope>NUCLEOTIDE SEQUENCE [LARGE SCALE GENOMIC DNA]</scope>
</reference>
<proteinExistence type="predicted"/>
<sequence>MGPQPVVCDLVARVLLDPAAAQALMDLVERTPELRHSLLAPPVVAGDPDFRRRTATVGPAVAAPPPGLEHLVPTAPASAAARAPAAAWPAAAIRTDVVSEQRASANPQKAARRMTLVLAYFPRGASDGAICSALDAALGEMSTVRRCRVVRDREGNGLYGFFEFQDPETAESALAACSRGSVVLSDEGGHMWHLRASRSERATVANSESSAARRRRGRRGGVAQHGVA</sequence>
<name>A0ABN9R9M3_9DINO</name>
<dbReference type="SUPFAM" id="SSF54928">
    <property type="entry name" value="RNA-binding domain, RBD"/>
    <property type="match status" value="1"/>
</dbReference>
<keyword evidence="3" id="KW-1185">Reference proteome</keyword>
<accession>A0ABN9R9M3</accession>
<comment type="caution">
    <text evidence="2">The sequence shown here is derived from an EMBL/GenBank/DDBJ whole genome shotgun (WGS) entry which is preliminary data.</text>
</comment>
<dbReference type="EMBL" id="CAUYUJ010005702">
    <property type="protein sequence ID" value="CAK0814664.1"/>
    <property type="molecule type" value="Genomic_DNA"/>
</dbReference>
<dbReference type="Proteomes" id="UP001189429">
    <property type="component" value="Unassembled WGS sequence"/>
</dbReference>
<dbReference type="Gene3D" id="3.30.70.330">
    <property type="match status" value="1"/>
</dbReference>
<evidence type="ECO:0008006" key="4">
    <source>
        <dbReference type="Google" id="ProtNLM"/>
    </source>
</evidence>
<evidence type="ECO:0000313" key="2">
    <source>
        <dbReference type="EMBL" id="CAK0814664.1"/>
    </source>
</evidence>
<dbReference type="InterPro" id="IPR012677">
    <property type="entry name" value="Nucleotide-bd_a/b_plait_sf"/>
</dbReference>
<protein>
    <recommendedName>
        <fullName evidence="4">RRM domain-containing protein</fullName>
    </recommendedName>
</protein>
<feature type="region of interest" description="Disordered" evidence="1">
    <location>
        <begin position="199"/>
        <end position="228"/>
    </location>
</feature>
<dbReference type="InterPro" id="IPR035979">
    <property type="entry name" value="RBD_domain_sf"/>
</dbReference>
<gene>
    <name evidence="2" type="ORF">PCOR1329_LOCUS18201</name>
</gene>
<evidence type="ECO:0000256" key="1">
    <source>
        <dbReference type="SAM" id="MobiDB-lite"/>
    </source>
</evidence>
<evidence type="ECO:0000313" key="3">
    <source>
        <dbReference type="Proteomes" id="UP001189429"/>
    </source>
</evidence>
<organism evidence="2 3">
    <name type="scientific">Prorocentrum cordatum</name>
    <dbReference type="NCBI Taxonomy" id="2364126"/>
    <lineage>
        <taxon>Eukaryota</taxon>
        <taxon>Sar</taxon>
        <taxon>Alveolata</taxon>
        <taxon>Dinophyceae</taxon>
        <taxon>Prorocentrales</taxon>
        <taxon>Prorocentraceae</taxon>
        <taxon>Prorocentrum</taxon>
    </lineage>
</organism>